<name>A0AAV3UB47_9EURY</name>
<proteinExistence type="predicted"/>
<evidence type="ECO:0000313" key="3">
    <source>
        <dbReference type="Proteomes" id="UP001501729"/>
    </source>
</evidence>
<keyword evidence="3" id="KW-1185">Reference proteome</keyword>
<evidence type="ECO:0000313" key="2">
    <source>
        <dbReference type="EMBL" id="GAA5041229.1"/>
    </source>
</evidence>
<feature type="compositionally biased region" description="Low complexity" evidence="1">
    <location>
        <begin position="71"/>
        <end position="81"/>
    </location>
</feature>
<accession>A0AAV3UB47</accession>
<sequence>MGLGDNLNTNVQAGASIQGDNTDNTITISFASAQESDTVLEVTTTNAGTSDGEATLSEVGDTITFKDGAADDTSSGSASIDTDAEGLDGNTITVTITAINDDTRTVVQTKEIEL</sequence>
<dbReference type="EMBL" id="BAABKX010000001">
    <property type="protein sequence ID" value="GAA5041229.1"/>
    <property type="molecule type" value="Genomic_DNA"/>
</dbReference>
<organism evidence="2 3">
    <name type="scientific">Haladaptatus pallidirubidus</name>
    <dbReference type="NCBI Taxonomy" id="1008152"/>
    <lineage>
        <taxon>Archaea</taxon>
        <taxon>Methanobacteriati</taxon>
        <taxon>Methanobacteriota</taxon>
        <taxon>Stenosarchaea group</taxon>
        <taxon>Halobacteria</taxon>
        <taxon>Halobacteriales</taxon>
        <taxon>Haladaptataceae</taxon>
        <taxon>Haladaptatus</taxon>
    </lineage>
</organism>
<reference evidence="2 3" key="1">
    <citation type="journal article" date="2019" name="Int. J. Syst. Evol. Microbiol.">
        <title>The Global Catalogue of Microorganisms (GCM) 10K type strain sequencing project: providing services to taxonomists for standard genome sequencing and annotation.</title>
        <authorList>
            <consortium name="The Broad Institute Genomics Platform"/>
            <consortium name="The Broad Institute Genome Sequencing Center for Infectious Disease"/>
            <person name="Wu L."/>
            <person name="Ma J."/>
        </authorList>
    </citation>
    <scope>NUCLEOTIDE SEQUENCE [LARGE SCALE GENOMIC DNA]</scope>
    <source>
        <strain evidence="2 3">JCM 17504</strain>
    </source>
</reference>
<gene>
    <name evidence="2" type="ORF">GCM10025751_03170</name>
</gene>
<feature type="region of interest" description="Disordered" evidence="1">
    <location>
        <begin position="67"/>
        <end position="86"/>
    </location>
</feature>
<dbReference type="Proteomes" id="UP001501729">
    <property type="component" value="Unassembled WGS sequence"/>
</dbReference>
<evidence type="ECO:0008006" key="4">
    <source>
        <dbReference type="Google" id="ProtNLM"/>
    </source>
</evidence>
<comment type="caution">
    <text evidence="2">The sequence shown here is derived from an EMBL/GenBank/DDBJ whole genome shotgun (WGS) entry which is preliminary data.</text>
</comment>
<evidence type="ECO:0000256" key="1">
    <source>
        <dbReference type="SAM" id="MobiDB-lite"/>
    </source>
</evidence>
<dbReference type="AlphaFoldDB" id="A0AAV3UB47"/>
<protein>
    <recommendedName>
        <fullName evidence="4">Cadherin domain-containing protein</fullName>
    </recommendedName>
</protein>